<dbReference type="AlphaFoldDB" id="A0A1H3SC44"/>
<protein>
    <submittedName>
        <fullName evidence="1">Uncharacterized protein</fullName>
    </submittedName>
</protein>
<dbReference type="Proteomes" id="UP000242415">
    <property type="component" value="Unassembled WGS sequence"/>
</dbReference>
<gene>
    <name evidence="1" type="ORF">SAMN05444365_11131</name>
</gene>
<sequence>MADTLADAVELLYTVNPEQLTAEQQIALAQAYAALAQAERLDQISQQLHTVHQLIQSMLARWAEARP</sequence>
<keyword evidence="2" id="KW-1185">Reference proteome</keyword>
<reference evidence="2" key="1">
    <citation type="submission" date="2016-10" db="EMBL/GenBank/DDBJ databases">
        <authorList>
            <person name="Varghese N."/>
            <person name="Submissions S."/>
        </authorList>
    </citation>
    <scope>NUCLEOTIDE SEQUENCE [LARGE SCALE GENOMIC DNA]</scope>
    <source>
        <strain evidence="2">DSM 45245</strain>
    </source>
</reference>
<name>A0A1H3SC44_9ACTN</name>
<accession>A0A1H3SC44</accession>
<evidence type="ECO:0000313" key="1">
    <source>
        <dbReference type="EMBL" id="SDZ35494.1"/>
    </source>
</evidence>
<dbReference type="EMBL" id="FNPH01000011">
    <property type="protein sequence ID" value="SDZ35494.1"/>
    <property type="molecule type" value="Genomic_DNA"/>
</dbReference>
<proteinExistence type="predicted"/>
<evidence type="ECO:0000313" key="2">
    <source>
        <dbReference type="Proteomes" id="UP000242415"/>
    </source>
</evidence>
<dbReference type="RefSeq" id="WP_091561036.1">
    <property type="nucleotide sequence ID" value="NZ_FNPH01000011.1"/>
</dbReference>
<dbReference type="STRING" id="405436.SAMN05444365_11131"/>
<organism evidence="1 2">
    <name type="scientific">Micromonospora pattaloongensis</name>
    <dbReference type="NCBI Taxonomy" id="405436"/>
    <lineage>
        <taxon>Bacteria</taxon>
        <taxon>Bacillati</taxon>
        <taxon>Actinomycetota</taxon>
        <taxon>Actinomycetes</taxon>
        <taxon>Micromonosporales</taxon>
        <taxon>Micromonosporaceae</taxon>
        <taxon>Micromonospora</taxon>
    </lineage>
</organism>